<evidence type="ECO:0000313" key="1">
    <source>
        <dbReference type="EMBL" id="KAK7105521.1"/>
    </source>
</evidence>
<dbReference type="InterPro" id="IPR042838">
    <property type="entry name" value="KIAA1958"/>
</dbReference>
<gene>
    <name evidence="1" type="ORF">V1264_016887</name>
</gene>
<protein>
    <submittedName>
        <fullName evidence="1">Uncharacterized protein</fullName>
    </submittedName>
</protein>
<dbReference type="Proteomes" id="UP001374579">
    <property type="component" value="Unassembled WGS sequence"/>
</dbReference>
<name>A0AAN9BG33_9CAEN</name>
<keyword evidence="2" id="KW-1185">Reference proteome</keyword>
<dbReference type="EMBL" id="JBAMIC010000007">
    <property type="protein sequence ID" value="KAK7105521.1"/>
    <property type="molecule type" value="Genomic_DNA"/>
</dbReference>
<dbReference type="AlphaFoldDB" id="A0AAN9BG33"/>
<organism evidence="1 2">
    <name type="scientific">Littorina saxatilis</name>
    <dbReference type="NCBI Taxonomy" id="31220"/>
    <lineage>
        <taxon>Eukaryota</taxon>
        <taxon>Metazoa</taxon>
        <taxon>Spiralia</taxon>
        <taxon>Lophotrochozoa</taxon>
        <taxon>Mollusca</taxon>
        <taxon>Gastropoda</taxon>
        <taxon>Caenogastropoda</taxon>
        <taxon>Littorinimorpha</taxon>
        <taxon>Littorinoidea</taxon>
        <taxon>Littorinidae</taxon>
        <taxon>Littorina</taxon>
    </lineage>
</organism>
<reference evidence="1 2" key="1">
    <citation type="submission" date="2024-02" db="EMBL/GenBank/DDBJ databases">
        <title>Chromosome-scale genome assembly of the rough periwinkle Littorina saxatilis.</title>
        <authorList>
            <person name="De Jode A."/>
            <person name="Faria R."/>
            <person name="Formenti G."/>
            <person name="Sims Y."/>
            <person name="Smith T.P."/>
            <person name="Tracey A."/>
            <person name="Wood J.M.D."/>
            <person name="Zagrodzka Z.B."/>
            <person name="Johannesson K."/>
            <person name="Butlin R.K."/>
            <person name="Leder E.H."/>
        </authorList>
    </citation>
    <scope>NUCLEOTIDE SEQUENCE [LARGE SCALE GENOMIC DNA]</scope>
    <source>
        <strain evidence="1">Snail1</strain>
        <tissue evidence="1">Muscle</tissue>
    </source>
</reference>
<sequence>MKWGDVTLGKDSSGKEYLSYNERSTKTRTGEHVTNIRAVRPTVWATPQDTTRCPVATYRLYAEYRPKDYSGEDDPFYIATTTVPNPKPGTTWLKKNRELASTSWRL</sequence>
<dbReference type="PANTHER" id="PTHR46963:SF2">
    <property type="match status" value="1"/>
</dbReference>
<proteinExistence type="predicted"/>
<evidence type="ECO:0000313" key="2">
    <source>
        <dbReference type="Proteomes" id="UP001374579"/>
    </source>
</evidence>
<comment type="caution">
    <text evidence="1">The sequence shown here is derived from an EMBL/GenBank/DDBJ whole genome shotgun (WGS) entry which is preliminary data.</text>
</comment>
<accession>A0AAN9BG33</accession>
<dbReference type="PANTHER" id="PTHR46963">
    <property type="entry name" value="SIMILAR TO RIKEN CDNA E130308A19"/>
    <property type="match status" value="1"/>
</dbReference>